<gene>
    <name evidence="1" type="ORF">Q8A70_04330</name>
</gene>
<reference evidence="2" key="1">
    <citation type="submission" date="2023-08" db="EMBL/GenBank/DDBJ databases">
        <title>Rhodospirillaceae gen. nov., a novel taxon isolated from the Yangtze River Yuezi River estuary sludge.</title>
        <authorList>
            <person name="Ruan L."/>
        </authorList>
    </citation>
    <scope>NUCLEOTIDE SEQUENCE [LARGE SCALE GENOMIC DNA]</scope>
    <source>
        <strain evidence="2">R-7</strain>
    </source>
</reference>
<evidence type="ECO:0000313" key="2">
    <source>
        <dbReference type="Proteomes" id="UP001230156"/>
    </source>
</evidence>
<dbReference type="EMBL" id="JAUYVI010000002">
    <property type="protein sequence ID" value="MDQ7246874.1"/>
    <property type="molecule type" value="Genomic_DNA"/>
</dbReference>
<dbReference type="RefSeq" id="WP_379954290.1">
    <property type="nucleotide sequence ID" value="NZ_JAUYVI010000002.1"/>
</dbReference>
<comment type="caution">
    <text evidence="1">The sequence shown here is derived from an EMBL/GenBank/DDBJ whole genome shotgun (WGS) entry which is preliminary data.</text>
</comment>
<keyword evidence="2" id="KW-1185">Reference proteome</keyword>
<dbReference type="Proteomes" id="UP001230156">
    <property type="component" value="Unassembled WGS sequence"/>
</dbReference>
<protein>
    <submittedName>
        <fullName evidence="1">PAS domain-containing protein</fullName>
    </submittedName>
</protein>
<sequence length="153" mass="17291">MTISFPDPIPTALEPLYRYWDKKRGDRRMPRRADIEPAELVSFLPALMIVDVVADDRRYVYRLVGTREVDARGQDPTGRAVGEAFMGASREGVLRNYDRVQLTGRPHVDTGTVVTTKDRLDDSHVIFLPLSEDGQTVTQILVYTVYDPEPPTA</sequence>
<dbReference type="InterPro" id="IPR009922">
    <property type="entry name" value="DUF1457"/>
</dbReference>
<dbReference type="Pfam" id="PF07310">
    <property type="entry name" value="PAS_5"/>
    <property type="match status" value="1"/>
</dbReference>
<evidence type="ECO:0000313" key="1">
    <source>
        <dbReference type="EMBL" id="MDQ7246874.1"/>
    </source>
</evidence>
<name>A0ABU0YGM1_9PROT</name>
<proteinExistence type="predicted"/>
<accession>A0ABU0YGM1</accession>
<organism evidence="1 2">
    <name type="scientific">Dongia sedimenti</name>
    <dbReference type="NCBI Taxonomy" id="3064282"/>
    <lineage>
        <taxon>Bacteria</taxon>
        <taxon>Pseudomonadati</taxon>
        <taxon>Pseudomonadota</taxon>
        <taxon>Alphaproteobacteria</taxon>
        <taxon>Rhodospirillales</taxon>
        <taxon>Dongiaceae</taxon>
        <taxon>Dongia</taxon>
    </lineage>
</organism>